<dbReference type="GO" id="GO:0004672">
    <property type="term" value="F:protein kinase activity"/>
    <property type="evidence" value="ECO:0007669"/>
    <property type="project" value="InterPro"/>
</dbReference>
<name>E3FWK0_STIAD</name>
<dbReference type="SMART" id="SM00220">
    <property type="entry name" value="S_TKc"/>
    <property type="match status" value="1"/>
</dbReference>
<accession>E3FWK0</accession>
<dbReference type="InterPro" id="IPR011990">
    <property type="entry name" value="TPR-like_helical_dom_sf"/>
</dbReference>
<dbReference type="InterPro" id="IPR008271">
    <property type="entry name" value="Ser/Thr_kinase_AS"/>
</dbReference>
<dbReference type="eggNOG" id="COG0515">
    <property type="taxonomic scope" value="Bacteria"/>
</dbReference>
<organism evidence="5 6">
    <name type="scientific">Stigmatella aurantiaca (strain DW4/3-1)</name>
    <dbReference type="NCBI Taxonomy" id="378806"/>
    <lineage>
        <taxon>Bacteria</taxon>
        <taxon>Pseudomonadati</taxon>
        <taxon>Myxococcota</taxon>
        <taxon>Myxococcia</taxon>
        <taxon>Myxococcales</taxon>
        <taxon>Cystobacterineae</taxon>
        <taxon>Archangiaceae</taxon>
        <taxon>Stigmatella</taxon>
    </lineage>
</organism>
<dbReference type="RefSeq" id="WP_013374305.1">
    <property type="nucleotide sequence ID" value="NC_014623.1"/>
</dbReference>
<dbReference type="Proteomes" id="UP000001351">
    <property type="component" value="Chromosome"/>
</dbReference>
<dbReference type="PROSITE" id="PS50011">
    <property type="entry name" value="PROTEIN_KINASE_DOM"/>
    <property type="match status" value="1"/>
</dbReference>
<dbReference type="GO" id="GO:0005737">
    <property type="term" value="C:cytoplasm"/>
    <property type="evidence" value="ECO:0007669"/>
    <property type="project" value="TreeGrafter"/>
</dbReference>
<dbReference type="InterPro" id="IPR027417">
    <property type="entry name" value="P-loop_NTPase"/>
</dbReference>
<dbReference type="Pfam" id="PF13191">
    <property type="entry name" value="AAA_16"/>
    <property type="match status" value="1"/>
</dbReference>
<keyword evidence="1 3" id="KW-0547">Nucleotide-binding</keyword>
<sequence length="1274" mass="135947">MRCPACHRRLAPGAACPVHGGHPQPAPPSEPLPLPAVPGFRGGRLLGMGGFSRVYTAYREEDGREVALKMGAPSHAKLFAHEADALRQVGSPTAPELLQHGTTGGYPFLVLEALHGQTLATWMGTLPDRGAARLPQVRELLAGLCTALERVHSAGLAHRDLKPENIFLREGGTLSLLDFGLARFTGPPRPEGAGVPGEFSVAGERLGTPLYMAPEQCLDAREAGPAADLYALGILLFELLTGAPPFLGSVEEIRHGHVSLRPPSVSGRADVPARLDDVLRRCLAKSPSERFARAADVLDAFEAACHLAGPAVHPASPPVPTPSSLPSAGLRALALLSLRTEVPVDTLLAILEAHGGLLARSWEGGYLALFPEQLSVDAGLRAGILAARRLTDEGPTTAVLHLAELHVRPGVTHPRVAGAALTAPGRWGAGEGLPGELRVTAEALARLGPGTTRVGPGGEHLLVREAVALAPSAEPPPLAGREALLDSLCAEALRSLEAGAPGLCLLTGEVGHGKTRLLDALAARLEAPGRIQVLRLRALPPDTTSPDALLHALRGAAATHPPGSGAAPASSGVQRHVLSRVIAENLRQRAREVPCVLLLDDAHLADPTSLDALEMAALDGTRAPLWICLATHPVLQGMRPHFGERSARVSHATLPPLTPEASRTLLLHLLRPVDLIPEPVLARLEHLAQGVPLSLVELTGALRAAGALRASPGGGWYVAPDALLDVSATPLFDRLAARSLAELPEVHQVLARLCAVIGTEVGVGRVDAAMRHLEAQPGVEPTASWDAGAGLERLVRAGLMRPVAPGRFAFRHPLLREAMEAAVPPTTRRALHAAVLHSLPGTDATAQRRRAHHAAGCGAHAEAARAFLSLAEEARTTHLLVEAEQHYTRALALLPEGHDEPRAQALAGRGRVRHRLQLFREGLADLAAARVLAEARRDDAAVVDLLLEEATARDWMEDVEGSSACAREALERIERLDDPRLSLRCTLARGRLHVRRGEWDAAARALRSAAEGAEAARDHETHVVALAMLGSALTFLEQIPEAARCFEEALARCERTGDTLQRAATCTARVLLWLKLGDVSRMEADLRHAIALGRELGHAQVERWATFNLAEVLYMQGRPQEALPLALRAHELGVRFFQEHPVPLDALLLARIQLALGDMAEAARQLRWIEAHCAPESLPPTAIMRRMVKLAVHEAAPGASWEENAWRLLVEEAGAYASADEMMELLLQASRGALETGRVEEARQWLDRARQAVEGAPLWRARLESLSQALVPRV</sequence>
<dbReference type="Gene3D" id="3.40.50.300">
    <property type="entry name" value="P-loop containing nucleotide triphosphate hydrolases"/>
    <property type="match status" value="1"/>
</dbReference>
<dbReference type="HOGENOM" id="CLU_006681_0_0_7"/>
<dbReference type="GO" id="GO:0005524">
    <property type="term" value="F:ATP binding"/>
    <property type="evidence" value="ECO:0007669"/>
    <property type="project" value="UniProtKB-UniRule"/>
</dbReference>
<keyword evidence="5" id="KW-0808">Transferase</keyword>
<gene>
    <name evidence="5" type="ordered locus">STAUR_0709</name>
</gene>
<dbReference type="PANTHER" id="PTHR16305">
    <property type="entry name" value="TESTICULAR SOLUBLE ADENYLYL CYCLASE"/>
    <property type="match status" value="1"/>
</dbReference>
<evidence type="ECO:0000256" key="2">
    <source>
        <dbReference type="ARBA" id="ARBA00022840"/>
    </source>
</evidence>
<evidence type="ECO:0000313" key="6">
    <source>
        <dbReference type="Proteomes" id="UP000001351"/>
    </source>
</evidence>
<evidence type="ECO:0000256" key="3">
    <source>
        <dbReference type="PROSITE-ProRule" id="PRU10141"/>
    </source>
</evidence>
<feature type="domain" description="Protein kinase" evidence="4">
    <location>
        <begin position="40"/>
        <end position="302"/>
    </location>
</feature>
<dbReference type="AlphaFoldDB" id="E3FWK0"/>
<feature type="binding site" evidence="3">
    <location>
        <position position="69"/>
    </location>
    <ligand>
        <name>ATP</name>
        <dbReference type="ChEBI" id="CHEBI:30616"/>
    </ligand>
</feature>
<dbReference type="SUPFAM" id="SSF48452">
    <property type="entry name" value="TPR-like"/>
    <property type="match status" value="2"/>
</dbReference>
<dbReference type="InterPro" id="IPR003593">
    <property type="entry name" value="AAA+_ATPase"/>
</dbReference>
<dbReference type="OrthoDB" id="5477268at2"/>
<evidence type="ECO:0000259" key="4">
    <source>
        <dbReference type="PROSITE" id="PS50011"/>
    </source>
</evidence>
<evidence type="ECO:0000256" key="1">
    <source>
        <dbReference type="ARBA" id="ARBA00022741"/>
    </source>
</evidence>
<dbReference type="InterPro" id="IPR041664">
    <property type="entry name" value="AAA_16"/>
</dbReference>
<dbReference type="EC" id="2.7.1.-" evidence="5"/>
<dbReference type="SUPFAM" id="SSF56112">
    <property type="entry name" value="Protein kinase-like (PK-like)"/>
    <property type="match status" value="1"/>
</dbReference>
<dbReference type="GO" id="GO:0004016">
    <property type="term" value="F:adenylate cyclase activity"/>
    <property type="evidence" value="ECO:0007669"/>
    <property type="project" value="TreeGrafter"/>
</dbReference>
<keyword evidence="2 3" id="KW-0067">ATP-binding</keyword>
<dbReference type="SMART" id="SM00028">
    <property type="entry name" value="TPR"/>
    <property type="match status" value="5"/>
</dbReference>
<dbReference type="EMBL" id="CP002271">
    <property type="protein sequence ID" value="ADO68513.1"/>
    <property type="molecule type" value="Genomic_DNA"/>
</dbReference>
<dbReference type="InterPro" id="IPR011009">
    <property type="entry name" value="Kinase-like_dom_sf"/>
</dbReference>
<dbReference type="eggNOG" id="COG0457">
    <property type="taxonomic scope" value="Bacteria"/>
</dbReference>
<evidence type="ECO:0000313" key="5">
    <source>
        <dbReference type="EMBL" id="ADO68513.1"/>
    </source>
</evidence>
<dbReference type="STRING" id="378806.STAUR_0709"/>
<dbReference type="Gene3D" id="1.25.40.10">
    <property type="entry name" value="Tetratricopeptide repeat domain"/>
    <property type="match status" value="2"/>
</dbReference>
<dbReference type="InterPro" id="IPR000719">
    <property type="entry name" value="Prot_kinase_dom"/>
</dbReference>
<proteinExistence type="predicted"/>
<dbReference type="KEGG" id="sur:STAUR_0709"/>
<dbReference type="PROSITE" id="PS00107">
    <property type="entry name" value="PROTEIN_KINASE_ATP"/>
    <property type="match status" value="1"/>
</dbReference>
<dbReference type="CDD" id="cd14014">
    <property type="entry name" value="STKc_PknB_like"/>
    <property type="match status" value="1"/>
</dbReference>
<keyword evidence="6" id="KW-1185">Reference proteome</keyword>
<protein>
    <submittedName>
        <fullName evidence="5">Serine/threonine kinase family protein</fullName>
        <ecNumber evidence="5">2.7.1.-</ecNumber>
    </submittedName>
</protein>
<dbReference type="Gene3D" id="1.10.510.10">
    <property type="entry name" value="Transferase(Phosphotransferase) domain 1"/>
    <property type="match status" value="1"/>
</dbReference>
<reference evidence="5 6" key="1">
    <citation type="journal article" date="2011" name="Mol. Biol. Evol.">
        <title>Comparative genomic analysis of fruiting body formation in Myxococcales.</title>
        <authorList>
            <person name="Huntley S."/>
            <person name="Hamann N."/>
            <person name="Wegener-Feldbrugge S."/>
            <person name="Treuner-Lange A."/>
            <person name="Kube M."/>
            <person name="Reinhardt R."/>
            <person name="Klages S."/>
            <person name="Muller R."/>
            <person name="Ronning C.M."/>
            <person name="Nierman W.C."/>
            <person name="Sogaard-Andersen L."/>
        </authorList>
    </citation>
    <scope>NUCLEOTIDE SEQUENCE [LARGE SCALE GENOMIC DNA]</scope>
    <source>
        <strain evidence="5 6">DW4/3-1</strain>
    </source>
</reference>
<dbReference type="PANTHER" id="PTHR16305:SF28">
    <property type="entry name" value="GUANYLATE CYCLASE DOMAIN-CONTAINING PROTEIN"/>
    <property type="match status" value="1"/>
</dbReference>
<dbReference type="Pfam" id="PF00069">
    <property type="entry name" value="Pkinase"/>
    <property type="match status" value="1"/>
</dbReference>
<dbReference type="PROSITE" id="PS00108">
    <property type="entry name" value="PROTEIN_KINASE_ST"/>
    <property type="match status" value="1"/>
</dbReference>
<keyword evidence="5" id="KW-0418">Kinase</keyword>
<dbReference type="InterPro" id="IPR019734">
    <property type="entry name" value="TPR_rpt"/>
</dbReference>
<dbReference type="SUPFAM" id="SSF52540">
    <property type="entry name" value="P-loop containing nucleoside triphosphate hydrolases"/>
    <property type="match status" value="1"/>
</dbReference>
<dbReference type="eggNOG" id="COG3267">
    <property type="taxonomic scope" value="Bacteria"/>
</dbReference>
<dbReference type="SMART" id="SM00382">
    <property type="entry name" value="AAA"/>
    <property type="match status" value="1"/>
</dbReference>
<dbReference type="InterPro" id="IPR017441">
    <property type="entry name" value="Protein_kinase_ATP_BS"/>
</dbReference>